<feature type="transmembrane region" description="Helical" evidence="1">
    <location>
        <begin position="81"/>
        <end position="103"/>
    </location>
</feature>
<feature type="transmembrane region" description="Helical" evidence="1">
    <location>
        <begin position="115"/>
        <end position="134"/>
    </location>
</feature>
<dbReference type="Proteomes" id="UP000295724">
    <property type="component" value="Unassembled WGS sequence"/>
</dbReference>
<dbReference type="InterPro" id="IPR052701">
    <property type="entry name" value="GAG_Ulvan_Degrading_Sulfatases"/>
</dbReference>
<feature type="transmembrane region" description="Helical" evidence="1">
    <location>
        <begin position="45"/>
        <end position="69"/>
    </location>
</feature>
<gene>
    <name evidence="3" type="ORF">C8D91_0099</name>
</gene>
<keyword evidence="1" id="KW-0812">Transmembrane</keyword>
<evidence type="ECO:0000313" key="3">
    <source>
        <dbReference type="EMBL" id="TDR23239.1"/>
    </source>
</evidence>
<organism evidence="3 4">
    <name type="scientific">Marinicella litoralis</name>
    <dbReference type="NCBI Taxonomy" id="644220"/>
    <lineage>
        <taxon>Bacteria</taxon>
        <taxon>Pseudomonadati</taxon>
        <taxon>Pseudomonadota</taxon>
        <taxon>Gammaproteobacteria</taxon>
        <taxon>Lysobacterales</taxon>
        <taxon>Marinicellaceae</taxon>
        <taxon>Marinicella</taxon>
    </lineage>
</organism>
<dbReference type="Gene3D" id="3.40.720.10">
    <property type="entry name" value="Alkaline Phosphatase, subunit A"/>
    <property type="match status" value="1"/>
</dbReference>
<feature type="domain" description="Sulfatase N-terminal" evidence="2">
    <location>
        <begin position="191"/>
        <end position="451"/>
    </location>
</feature>
<dbReference type="OrthoDB" id="9803751at2"/>
<evidence type="ECO:0000256" key="1">
    <source>
        <dbReference type="SAM" id="Phobius"/>
    </source>
</evidence>
<dbReference type="Pfam" id="PF00884">
    <property type="entry name" value="Sulfatase"/>
    <property type="match status" value="1"/>
</dbReference>
<proteinExistence type="predicted"/>
<dbReference type="InterPro" id="IPR000917">
    <property type="entry name" value="Sulfatase_N"/>
</dbReference>
<dbReference type="PANTHER" id="PTHR43751">
    <property type="entry name" value="SULFATASE"/>
    <property type="match status" value="1"/>
</dbReference>
<name>A0A4R6XXC0_9GAMM</name>
<feature type="transmembrane region" description="Helical" evidence="1">
    <location>
        <begin position="12"/>
        <end position="33"/>
    </location>
</feature>
<keyword evidence="4" id="KW-1185">Reference proteome</keyword>
<dbReference type="AlphaFoldDB" id="A0A4R6XXC0"/>
<sequence length="711" mass="80633">MLVSLHYKNNLKVLAPIIAWIAFIVSVYMPYLVYRVNHAYYAETFLHLVLPIVIFVLPFMLCILLITAFMPKKMMAYFSSMLTMCAILLWLQGDLFSISYGQIDGAGMLFYPHEIRGLVEILVLSACLIIAVLFRKKLNRISPTLITLIFIAQLGIVGYGVLADNKQPIKPKQSIEDRIDEEIFAFSSEDNVVVIVLDAFGSEFFQTMLQQNNELSHQLQGFVSYTDAISQYPQTKSSLPSFLTGKMVPENVRYADYLSGTVAADGMPKYFEQQGYAVSVISTAFVWFNEFYRNRFLYRVPGPGKPAFYSSDSMKLLDYGLFRMSLQVTKHHVYNGGFWLVSDYMSGYNRIPDIYPTRAAAMMDYYPTKLHVSDANPRFKLIHFVLPHPKFVYKQNCEFQSNIEYSNDAMLQQSYCTMKKLLALFEVMKQYNVYDNSLLVVMSDHGARMFDTRDETGMPSEFELKSSGILLMIKDQHATGQLVQDNTPVSLIGVSRQLKQLLSQAGTVRLKPENERLYYSYRSDIGSTKANIPDGVVYQVEPNYSEPTSWHALKTSVSHCPAVEVLGRVNLDQTQTASYCYKYGFNDFSESLGGLELVGSGGIIVWQTNSLAKPQLGNDYELTVSIESNHEISAFLQINSDQSTAQELTYRAEEELFTVQLNDSIFESNTKLELFFNKSSKRRSNGNPTMADDTTESGQVVIKSIEITKIN</sequence>
<evidence type="ECO:0000313" key="4">
    <source>
        <dbReference type="Proteomes" id="UP000295724"/>
    </source>
</evidence>
<evidence type="ECO:0000259" key="2">
    <source>
        <dbReference type="Pfam" id="PF00884"/>
    </source>
</evidence>
<comment type="caution">
    <text evidence="3">The sequence shown here is derived from an EMBL/GenBank/DDBJ whole genome shotgun (WGS) entry which is preliminary data.</text>
</comment>
<dbReference type="SUPFAM" id="SSF53649">
    <property type="entry name" value="Alkaline phosphatase-like"/>
    <property type="match status" value="1"/>
</dbReference>
<dbReference type="EMBL" id="SNZB01000001">
    <property type="protein sequence ID" value="TDR23239.1"/>
    <property type="molecule type" value="Genomic_DNA"/>
</dbReference>
<reference evidence="3 4" key="1">
    <citation type="submission" date="2019-03" db="EMBL/GenBank/DDBJ databases">
        <title>Genomic Encyclopedia of Type Strains, Phase IV (KMG-IV): sequencing the most valuable type-strain genomes for metagenomic binning, comparative biology and taxonomic classification.</title>
        <authorList>
            <person name="Goeker M."/>
        </authorList>
    </citation>
    <scope>NUCLEOTIDE SEQUENCE [LARGE SCALE GENOMIC DNA]</scope>
    <source>
        <strain evidence="3 4">DSM 25488</strain>
    </source>
</reference>
<dbReference type="PANTHER" id="PTHR43751:SF3">
    <property type="entry name" value="SULFATASE N-TERMINAL DOMAIN-CONTAINING PROTEIN"/>
    <property type="match status" value="1"/>
</dbReference>
<accession>A0A4R6XXC0</accession>
<keyword evidence="1" id="KW-1133">Transmembrane helix</keyword>
<keyword evidence="1" id="KW-0472">Membrane</keyword>
<dbReference type="InterPro" id="IPR017850">
    <property type="entry name" value="Alkaline_phosphatase_core_sf"/>
</dbReference>
<dbReference type="RefSeq" id="WP_099018106.1">
    <property type="nucleotide sequence ID" value="NZ_NIHB01000001.1"/>
</dbReference>
<protein>
    <submittedName>
        <fullName evidence="3">Sulfatase-like protein</fullName>
    </submittedName>
</protein>
<feature type="transmembrane region" description="Helical" evidence="1">
    <location>
        <begin position="141"/>
        <end position="162"/>
    </location>
</feature>